<protein>
    <submittedName>
        <fullName evidence="3">Uncharacterized protein</fullName>
    </submittedName>
</protein>
<reference evidence="3" key="1">
    <citation type="submission" date="2020-06" db="EMBL/GenBank/DDBJ databases">
        <authorList>
            <person name="Dong N."/>
        </authorList>
    </citation>
    <scope>NUCLEOTIDE SEQUENCE</scope>
    <source>
        <strain evidence="3">R1692</strain>
    </source>
</reference>
<evidence type="ECO:0000313" key="3">
    <source>
        <dbReference type="EMBL" id="MDM1050020.1"/>
    </source>
</evidence>
<gene>
    <name evidence="3" type="ORF">HX018_17410</name>
</gene>
<sequence length="156" mass="16703">MKAICISLLMLFCLTATQVKAQGFLDKIDRATDKLDRATNTADRAANKADKAGKVGKKITGFFGKGKDAEDGLNKTVVKIEGISYDQLNQLNKSLKSCQGVSATTVAYNKNSSKITVSHAGGSSELLDEMMKRSQGILSKDAVEGVEEGQIELSIK</sequence>
<name>A0ABT7NRZ1_9SPHI</name>
<accession>A0ABT7NRZ1</accession>
<evidence type="ECO:0000256" key="1">
    <source>
        <dbReference type="SAM" id="Coils"/>
    </source>
</evidence>
<keyword evidence="2" id="KW-0732">Signal</keyword>
<keyword evidence="1" id="KW-0175">Coiled coil</keyword>
<dbReference type="EMBL" id="JACAGK010000066">
    <property type="protein sequence ID" value="MDM1050020.1"/>
    <property type="molecule type" value="Genomic_DNA"/>
</dbReference>
<reference evidence="3" key="2">
    <citation type="journal article" date="2022" name="Sci. Total Environ.">
        <title>Prevalence, transmission, and molecular epidemiology of tet(X)-positive bacteria among humans, animals, and environmental niches in China: An epidemiological, and genomic-based study.</title>
        <authorList>
            <person name="Dong N."/>
            <person name="Zeng Y."/>
            <person name="Cai C."/>
            <person name="Sun C."/>
            <person name="Lu J."/>
            <person name="Liu C."/>
            <person name="Zhou H."/>
            <person name="Sun Q."/>
            <person name="Shu L."/>
            <person name="Wang H."/>
            <person name="Wang Y."/>
            <person name="Wang S."/>
            <person name="Wu C."/>
            <person name="Chan E.W."/>
            <person name="Chen G."/>
            <person name="Shen Z."/>
            <person name="Chen S."/>
            <person name="Zhang R."/>
        </authorList>
    </citation>
    <scope>NUCLEOTIDE SEQUENCE</scope>
    <source>
        <strain evidence="3">R1692</strain>
    </source>
</reference>
<comment type="caution">
    <text evidence="3">The sequence shown here is derived from an EMBL/GenBank/DDBJ whole genome shotgun (WGS) entry which is preliminary data.</text>
</comment>
<keyword evidence="4" id="KW-1185">Reference proteome</keyword>
<feature type="signal peptide" evidence="2">
    <location>
        <begin position="1"/>
        <end position="21"/>
    </location>
</feature>
<feature type="chain" id="PRO_5047138365" evidence="2">
    <location>
        <begin position="22"/>
        <end position="156"/>
    </location>
</feature>
<evidence type="ECO:0000313" key="4">
    <source>
        <dbReference type="Proteomes" id="UP001170954"/>
    </source>
</evidence>
<evidence type="ECO:0000256" key="2">
    <source>
        <dbReference type="SAM" id="SignalP"/>
    </source>
</evidence>
<feature type="coiled-coil region" evidence="1">
    <location>
        <begin position="21"/>
        <end position="48"/>
    </location>
</feature>
<organism evidence="3 4">
    <name type="scientific">Sphingobacterium hotanense</name>
    <dbReference type="NCBI Taxonomy" id="649196"/>
    <lineage>
        <taxon>Bacteria</taxon>
        <taxon>Pseudomonadati</taxon>
        <taxon>Bacteroidota</taxon>
        <taxon>Sphingobacteriia</taxon>
        <taxon>Sphingobacteriales</taxon>
        <taxon>Sphingobacteriaceae</taxon>
        <taxon>Sphingobacterium</taxon>
    </lineage>
</organism>
<proteinExistence type="predicted"/>
<dbReference type="Proteomes" id="UP001170954">
    <property type="component" value="Unassembled WGS sequence"/>
</dbReference>
<dbReference type="RefSeq" id="WP_149525557.1">
    <property type="nucleotide sequence ID" value="NZ_CP030848.1"/>
</dbReference>